<gene>
    <name evidence="1" type="ORF">FB458_0058</name>
</gene>
<protein>
    <submittedName>
        <fullName evidence="1">Uncharacterized protein</fullName>
    </submittedName>
</protein>
<evidence type="ECO:0000313" key="2">
    <source>
        <dbReference type="Proteomes" id="UP000317893"/>
    </source>
</evidence>
<proteinExistence type="predicted"/>
<evidence type="ECO:0000313" key="1">
    <source>
        <dbReference type="EMBL" id="TQJ07012.1"/>
    </source>
</evidence>
<sequence>MTDHDTFPTTLLPMDQMPPVRSQHDLQRTWSLLLSPLGFASPQLWMLALKDDRIVLPVNITDLPLEPVPSDLELFQSVIARTCPTDGGRHEVALLFARPGAGPRTAGDRAWARALADLSPTRPVHLANDHEVTVVAPDDLGATG</sequence>
<dbReference type="OrthoDB" id="4373027at2"/>
<accession>A0A542DV90</accession>
<dbReference type="Proteomes" id="UP000317893">
    <property type="component" value="Unassembled WGS sequence"/>
</dbReference>
<dbReference type="EMBL" id="VFMN01000001">
    <property type="protein sequence ID" value="TQJ07012.1"/>
    <property type="molecule type" value="Genomic_DNA"/>
</dbReference>
<dbReference type="AlphaFoldDB" id="A0A542DV90"/>
<comment type="caution">
    <text evidence="1">The sequence shown here is derived from an EMBL/GenBank/DDBJ whole genome shotgun (WGS) entry which is preliminary data.</text>
</comment>
<keyword evidence="2" id="KW-1185">Reference proteome</keyword>
<reference evidence="1 2" key="1">
    <citation type="submission" date="2019-06" db="EMBL/GenBank/DDBJ databases">
        <title>Sequencing the genomes of 1000 actinobacteria strains.</title>
        <authorList>
            <person name="Klenk H.-P."/>
        </authorList>
    </citation>
    <scope>NUCLEOTIDE SEQUENCE [LARGE SCALE GENOMIC DNA]</scope>
    <source>
        <strain evidence="1 2">DSM 18607</strain>
    </source>
</reference>
<name>A0A542DV90_9MICO</name>
<organism evidence="1 2">
    <name type="scientific">Lapillicoccus jejuensis</name>
    <dbReference type="NCBI Taxonomy" id="402171"/>
    <lineage>
        <taxon>Bacteria</taxon>
        <taxon>Bacillati</taxon>
        <taxon>Actinomycetota</taxon>
        <taxon>Actinomycetes</taxon>
        <taxon>Micrococcales</taxon>
        <taxon>Intrasporangiaceae</taxon>
        <taxon>Lapillicoccus</taxon>
    </lineage>
</organism>
<dbReference type="RefSeq" id="WP_141845763.1">
    <property type="nucleotide sequence ID" value="NZ_BAAAPR010000018.1"/>
</dbReference>